<protein>
    <recommendedName>
        <fullName evidence="3">ER membrane protein complex subunit 10</fullName>
    </recommendedName>
</protein>
<feature type="region of interest" description="Disordered" evidence="9">
    <location>
        <begin position="40"/>
        <end position="106"/>
    </location>
</feature>
<evidence type="ECO:0000256" key="10">
    <source>
        <dbReference type="SAM" id="SignalP"/>
    </source>
</evidence>
<dbReference type="Proteomes" id="UP000251960">
    <property type="component" value="Chromosome 4"/>
</dbReference>
<evidence type="ECO:0000256" key="4">
    <source>
        <dbReference type="ARBA" id="ARBA00022692"/>
    </source>
</evidence>
<feature type="region of interest" description="Disordered" evidence="9">
    <location>
        <begin position="304"/>
        <end position="324"/>
    </location>
</feature>
<dbReference type="AlphaFoldDB" id="A0A3L6F7Y7"/>
<keyword evidence="6" id="KW-0256">Endoplasmic reticulum</keyword>
<feature type="chain" id="PRO_5018137096" description="ER membrane protein complex subunit 10" evidence="10">
    <location>
        <begin position="24"/>
        <end position="324"/>
    </location>
</feature>
<evidence type="ECO:0000256" key="3">
    <source>
        <dbReference type="ARBA" id="ARBA00020105"/>
    </source>
</evidence>
<feature type="compositionally biased region" description="Low complexity" evidence="9">
    <location>
        <begin position="78"/>
        <end position="106"/>
    </location>
</feature>
<keyword evidence="8" id="KW-0472">Membrane</keyword>
<reference evidence="11 12" key="1">
    <citation type="journal article" date="2018" name="Nat. Genet.">
        <title>Extensive intraspecific gene order and gene structural variations between Mo17 and other maize genomes.</title>
        <authorList>
            <person name="Sun S."/>
            <person name="Zhou Y."/>
            <person name="Chen J."/>
            <person name="Shi J."/>
            <person name="Zhao H."/>
            <person name="Zhao H."/>
            <person name="Song W."/>
            <person name="Zhang M."/>
            <person name="Cui Y."/>
            <person name="Dong X."/>
            <person name="Liu H."/>
            <person name="Ma X."/>
            <person name="Jiao Y."/>
            <person name="Wang B."/>
            <person name="Wei X."/>
            <person name="Stein J.C."/>
            <person name="Glaubitz J.C."/>
            <person name="Lu F."/>
            <person name="Yu G."/>
            <person name="Liang C."/>
            <person name="Fengler K."/>
            <person name="Li B."/>
            <person name="Rafalski A."/>
            <person name="Schnable P.S."/>
            <person name="Ware D.H."/>
            <person name="Buckler E.S."/>
            <person name="Lai J."/>
        </authorList>
    </citation>
    <scope>NUCLEOTIDE SEQUENCE [LARGE SCALE GENOMIC DNA]</scope>
    <source>
        <strain evidence="12">cv. Missouri 17</strain>
        <tissue evidence="11">Seedling</tissue>
    </source>
</reference>
<name>A0A3L6F7Y7_MAIZE</name>
<dbReference type="ExpressionAtlas" id="A0A3L6F7Y7">
    <property type="expression patterns" value="baseline and differential"/>
</dbReference>
<evidence type="ECO:0000313" key="12">
    <source>
        <dbReference type="Proteomes" id="UP000251960"/>
    </source>
</evidence>
<keyword evidence="7" id="KW-1133">Transmembrane helix</keyword>
<evidence type="ECO:0000256" key="7">
    <source>
        <dbReference type="ARBA" id="ARBA00022989"/>
    </source>
</evidence>
<evidence type="ECO:0000256" key="8">
    <source>
        <dbReference type="ARBA" id="ARBA00023136"/>
    </source>
</evidence>
<evidence type="ECO:0000313" key="11">
    <source>
        <dbReference type="EMBL" id="PWZ29028.1"/>
    </source>
</evidence>
<comment type="similarity">
    <text evidence="2">Belongs to the EMC10 family.</text>
</comment>
<evidence type="ECO:0000256" key="9">
    <source>
        <dbReference type="SAM" id="MobiDB-lite"/>
    </source>
</evidence>
<dbReference type="PANTHER" id="PTHR21397:SF4">
    <property type="entry name" value="ER MEMBRANE PROTEIN COMPLEX SUBUNIT 10"/>
    <property type="match status" value="1"/>
</dbReference>
<organism evidence="11 12">
    <name type="scientific">Zea mays</name>
    <name type="common">Maize</name>
    <dbReference type="NCBI Taxonomy" id="4577"/>
    <lineage>
        <taxon>Eukaryota</taxon>
        <taxon>Viridiplantae</taxon>
        <taxon>Streptophyta</taxon>
        <taxon>Embryophyta</taxon>
        <taxon>Tracheophyta</taxon>
        <taxon>Spermatophyta</taxon>
        <taxon>Magnoliopsida</taxon>
        <taxon>Liliopsida</taxon>
        <taxon>Poales</taxon>
        <taxon>Poaceae</taxon>
        <taxon>PACMAD clade</taxon>
        <taxon>Panicoideae</taxon>
        <taxon>Andropogonodae</taxon>
        <taxon>Andropogoneae</taxon>
        <taxon>Tripsacinae</taxon>
        <taxon>Zea</taxon>
    </lineage>
</organism>
<gene>
    <name evidence="11" type="primary">emc10</name>
    <name evidence="11" type="ORF">Zm00014a_026988</name>
</gene>
<comment type="subcellular location">
    <subcellularLocation>
        <location evidence="1">Endoplasmic reticulum membrane</location>
        <topology evidence="1">Single-pass type I membrane protein</topology>
    </subcellularLocation>
</comment>
<evidence type="ECO:0000256" key="2">
    <source>
        <dbReference type="ARBA" id="ARBA00007695"/>
    </source>
</evidence>
<dbReference type="PANTHER" id="PTHR21397">
    <property type="entry name" value="CHROMATIN COMPLEXES SUBUNIT BAP18-RELATED"/>
    <property type="match status" value="1"/>
</dbReference>
<accession>A0A3L6F7Y7</accession>
<dbReference type="CDD" id="cd22209">
    <property type="entry name" value="EMC10"/>
    <property type="match status" value="1"/>
</dbReference>
<proteinExistence type="inferred from homology"/>
<dbReference type="GO" id="GO:0005789">
    <property type="term" value="C:endoplasmic reticulum membrane"/>
    <property type="evidence" value="ECO:0007669"/>
    <property type="project" value="UniProtKB-SubCell"/>
</dbReference>
<keyword evidence="4" id="KW-0812">Transmembrane</keyword>
<evidence type="ECO:0000256" key="1">
    <source>
        <dbReference type="ARBA" id="ARBA00004115"/>
    </source>
</evidence>
<feature type="signal peptide" evidence="10">
    <location>
        <begin position="1"/>
        <end position="23"/>
    </location>
</feature>
<evidence type="ECO:0000256" key="6">
    <source>
        <dbReference type="ARBA" id="ARBA00022824"/>
    </source>
</evidence>
<dbReference type="Pfam" id="PF21203">
    <property type="entry name" value="ECM10"/>
    <property type="match status" value="1"/>
</dbReference>
<dbReference type="EMBL" id="NCVQ01000005">
    <property type="protein sequence ID" value="PWZ29028.1"/>
    <property type="molecule type" value="Genomic_DNA"/>
</dbReference>
<keyword evidence="5 10" id="KW-0732">Signal</keyword>
<sequence length="324" mass="35921">MAPPRRALLVLAALLLSLSLGAASFHSDELLLNDDEEFEGVVARPSPPPRRRPRWSPPPAADQRTRRCPGQASPTQCSSRSSTTLATARASSQLEPSRPASRPSPTARRWVPASLWLLSRLFEEHYLPNCAILMDQTLTKLRFTRNDFTEDDKAAFKKVLQEDGFYTIRLPSNVLDTTKKHHVVSSIRARCIPRDSLDEHIVIHMDGVNILAVNYGSVDGCQYPRPMKLPSKWTFSSYTILKTAEQAPRTPSFADQLIEADNGLGEVMKPPEKSFWAKYWMYIIPLGLIVMNAVTAAANIPEEAAGQGQPGAQRAPAAVAGRRR</sequence>
<evidence type="ECO:0000256" key="5">
    <source>
        <dbReference type="ARBA" id="ARBA00022729"/>
    </source>
</evidence>
<comment type="caution">
    <text evidence="11">The sequence shown here is derived from an EMBL/GenBank/DDBJ whole genome shotgun (WGS) entry which is preliminary data.</text>
</comment>